<evidence type="ECO:0000313" key="11">
    <source>
        <dbReference type="EMBL" id="EHC29684.1"/>
    </source>
</evidence>
<sequence length="256" mass="27878">MLMNSQFAGLTREACVALLASYPLSVGILAGQWIALHRYLQQLEALNQPLLHLDLMDGQFCPQFTVGPWAVGQLPQTFIKDVHLMVADQWTAAQACVKAGAHCITLQAEGDIHLHHTLSWLGQQTVPVIGGEMPVIRGISLCPATPLDVIIPILSDVEVIQLLAVNPGYGSKMRSSDLHERVAQLLCLLGDKREGKIIVIDGSLTQDQLPSLIAQGINRVVSGSALFRDDRLVENTRSWRAMFKVAGDTTFLPSTA</sequence>
<dbReference type="Pfam" id="PF00834">
    <property type="entry name" value="Ribul_P_3_epim"/>
    <property type="match status" value="1"/>
</dbReference>
<proteinExistence type="inferred from homology"/>
<keyword evidence="9" id="KW-0472">Membrane</keyword>
<dbReference type="SUPFAM" id="SSF51366">
    <property type="entry name" value="Ribulose-phoshate binding barrel"/>
    <property type="match status" value="1"/>
</dbReference>
<dbReference type="NCBIfam" id="NF010658">
    <property type="entry name" value="PRK14057.1"/>
    <property type="match status" value="1"/>
</dbReference>
<protein>
    <recommendedName>
        <fullName evidence="4">Putative epimerase LsrE</fullName>
    </recommendedName>
</protein>
<dbReference type="InterPro" id="IPR011060">
    <property type="entry name" value="RibuloseP-bd_barrel"/>
</dbReference>
<evidence type="ECO:0000256" key="3">
    <source>
        <dbReference type="ARBA" id="ARBA00009541"/>
    </source>
</evidence>
<dbReference type="Proteomes" id="UP000004642">
    <property type="component" value="Unassembled WGS sequence"/>
</dbReference>
<dbReference type="CDD" id="cd00429">
    <property type="entry name" value="RPE"/>
    <property type="match status" value="1"/>
</dbReference>
<dbReference type="AlphaFoldDB" id="G5LWG5"/>
<gene>
    <name evidence="11" type="ORF">LTSEALA_5707</name>
</gene>
<keyword evidence="7" id="KW-0479">Metal-binding</keyword>
<reference evidence="11 12" key="1">
    <citation type="journal article" date="2011" name="BMC Genomics">
        <title>Genome sequencing reveals diversification of virulence factor content and possible host adaptation in distinct subpopulations of Salmonella enterica.</title>
        <authorList>
            <person name="den Bakker H.C."/>
            <person name="Moreno Switt A.I."/>
            <person name="Govoni G."/>
            <person name="Cummings C.A."/>
            <person name="Ranieri M.L."/>
            <person name="Degoricija L."/>
            <person name="Hoelzer K."/>
            <person name="Rodriguez-Rivera L.D."/>
            <person name="Brown S."/>
            <person name="Bolchacova E."/>
            <person name="Furtado M.R."/>
            <person name="Wiedmann M."/>
        </authorList>
    </citation>
    <scope>NUCLEOTIDE SEQUENCE [LARGE SCALE GENOMIC DNA]</scope>
    <source>
        <strain evidence="11 12">R6-377</strain>
    </source>
</reference>
<keyword evidence="8" id="KW-1133">Transmembrane helix</keyword>
<keyword evidence="6" id="KW-0812">Transmembrane</keyword>
<dbReference type="InterPro" id="IPR013785">
    <property type="entry name" value="Aldolase_TIM"/>
</dbReference>
<evidence type="ECO:0000256" key="1">
    <source>
        <dbReference type="ARBA" id="ARBA00001968"/>
    </source>
</evidence>
<evidence type="ECO:0000256" key="8">
    <source>
        <dbReference type="ARBA" id="ARBA00022989"/>
    </source>
</evidence>
<evidence type="ECO:0000256" key="7">
    <source>
        <dbReference type="ARBA" id="ARBA00022723"/>
    </source>
</evidence>
<evidence type="ECO:0000256" key="5">
    <source>
        <dbReference type="ARBA" id="ARBA00022475"/>
    </source>
</evidence>
<keyword evidence="5" id="KW-1003">Cell membrane</keyword>
<dbReference type="PANTHER" id="PTHR11749">
    <property type="entry name" value="RIBULOSE-5-PHOSPHATE-3-EPIMERASE"/>
    <property type="match status" value="1"/>
</dbReference>
<organism evidence="11 12">
    <name type="scientific">Salmonella enterica subsp. enterica serovar Alachua str. R6-377</name>
    <dbReference type="NCBI Taxonomy" id="913241"/>
    <lineage>
        <taxon>Bacteria</taxon>
        <taxon>Pseudomonadati</taxon>
        <taxon>Pseudomonadota</taxon>
        <taxon>Gammaproteobacteria</taxon>
        <taxon>Enterobacterales</taxon>
        <taxon>Enterobacteriaceae</taxon>
        <taxon>Salmonella</taxon>
    </lineage>
</organism>
<dbReference type="GO" id="GO:0005975">
    <property type="term" value="P:carbohydrate metabolic process"/>
    <property type="evidence" value="ECO:0007669"/>
    <property type="project" value="InterPro"/>
</dbReference>
<comment type="caution">
    <text evidence="11">The sequence shown here is derived from an EMBL/GenBank/DDBJ whole genome shotgun (WGS) entry which is preliminary data.</text>
</comment>
<keyword evidence="10" id="KW-0413">Isomerase</keyword>
<evidence type="ECO:0000256" key="10">
    <source>
        <dbReference type="ARBA" id="ARBA00023235"/>
    </source>
</evidence>
<accession>G5LWG5</accession>
<name>G5LWG5_SALET</name>
<dbReference type="GO" id="GO:0005886">
    <property type="term" value="C:plasma membrane"/>
    <property type="evidence" value="ECO:0007669"/>
    <property type="project" value="UniProtKB-SubCell"/>
</dbReference>
<comment type="subcellular location">
    <subcellularLocation>
        <location evidence="2">Cell membrane</location>
        <topology evidence="2">Single-pass membrane protein</topology>
    </subcellularLocation>
</comment>
<dbReference type="PATRIC" id="fig|913241.3.peg.4379"/>
<dbReference type="GO" id="GO:0046872">
    <property type="term" value="F:metal ion binding"/>
    <property type="evidence" value="ECO:0007669"/>
    <property type="project" value="UniProtKB-KW"/>
</dbReference>
<dbReference type="GO" id="GO:0016857">
    <property type="term" value="F:racemase and epimerase activity, acting on carbohydrates and derivatives"/>
    <property type="evidence" value="ECO:0007669"/>
    <property type="project" value="InterPro"/>
</dbReference>
<evidence type="ECO:0000256" key="9">
    <source>
        <dbReference type="ARBA" id="ARBA00023136"/>
    </source>
</evidence>
<evidence type="ECO:0000256" key="6">
    <source>
        <dbReference type="ARBA" id="ARBA00022692"/>
    </source>
</evidence>
<comment type="similarity">
    <text evidence="3">Belongs to the ribulose-phosphate 3-epimerase family.</text>
</comment>
<dbReference type="FunFam" id="3.20.20.70:FF:000180">
    <property type="entry name" value="Epimerase"/>
    <property type="match status" value="1"/>
</dbReference>
<dbReference type="Gene3D" id="3.20.20.70">
    <property type="entry name" value="Aldolase class I"/>
    <property type="match status" value="1"/>
</dbReference>
<dbReference type="InterPro" id="IPR000056">
    <property type="entry name" value="Ribul_P_3_epim-like"/>
</dbReference>
<dbReference type="EMBL" id="AFCJ01002425">
    <property type="protein sequence ID" value="EHC29684.1"/>
    <property type="molecule type" value="Genomic_DNA"/>
</dbReference>
<evidence type="ECO:0000256" key="2">
    <source>
        <dbReference type="ARBA" id="ARBA00004162"/>
    </source>
</evidence>
<evidence type="ECO:0000256" key="4">
    <source>
        <dbReference type="ARBA" id="ARBA00013469"/>
    </source>
</evidence>
<comment type="cofactor">
    <cofactor evidence="1">
        <name>a divalent metal cation</name>
        <dbReference type="ChEBI" id="CHEBI:60240"/>
    </cofactor>
</comment>
<evidence type="ECO:0000313" key="12">
    <source>
        <dbReference type="Proteomes" id="UP000004642"/>
    </source>
</evidence>